<sequence>MFLSITLGVGELTFTQAKIVDICWDLAVGRGGQALLIRMCYPLFRRSLSRVMETNGVSFSVFAAISFDQVSVSFVATLTAAAVGAVTGRRQANFHAKRTSSRHFLCLLLTSAYLLSFPTFLSSITGYQTLLSPYAWVSPLRIGLVPTSEWSTPMYVLPDGSRIGLQDYFPIYMYDDRATYESIAAGTANHTTLYSTLISCYIQPELLSNATAQQAQEYFARGENFVFAPADVCSFTLPPNSTSLVQSMSSSVTLSGEVYNISSPTLSIVGNAETTQDSEAEYFAFGNVTFTTMYQKRYSMCVPDTTYQWGFASIPFFIFCLLTIVFAALLVALQQDAFMNGRIDRYKEFRSTNVFQDVLDLADGLKDTFEGIQSKSAREVKELVDGPSSVMMLKTDGLLHSRKEVRREAKLRHAPPTQRSTRWQPTLPVSRWRRITPSSESSAKEGYITVDEVEL</sequence>
<keyword evidence="1" id="KW-0812">Transmembrane</keyword>
<comment type="caution">
    <text evidence="2">The sequence shown here is derived from an EMBL/GenBank/DDBJ whole genome shotgun (WGS) entry which is preliminary data.</text>
</comment>
<accession>A0AAE0WKN1</accession>
<reference evidence="2" key="1">
    <citation type="submission" date="2023-07" db="EMBL/GenBank/DDBJ databases">
        <title>Black Yeasts Isolated from many extreme environments.</title>
        <authorList>
            <person name="Coleine C."/>
            <person name="Stajich J.E."/>
            <person name="Selbmann L."/>
        </authorList>
    </citation>
    <scope>NUCLEOTIDE SEQUENCE</scope>
    <source>
        <strain evidence="2">CCFEE 5485</strain>
    </source>
</reference>
<keyword evidence="1" id="KW-1133">Transmembrane helix</keyword>
<organism evidence="2 3">
    <name type="scientific">Recurvomyces mirabilis</name>
    <dbReference type="NCBI Taxonomy" id="574656"/>
    <lineage>
        <taxon>Eukaryota</taxon>
        <taxon>Fungi</taxon>
        <taxon>Dikarya</taxon>
        <taxon>Ascomycota</taxon>
        <taxon>Pezizomycotina</taxon>
        <taxon>Dothideomycetes</taxon>
        <taxon>Dothideomycetidae</taxon>
        <taxon>Mycosphaerellales</taxon>
        <taxon>Teratosphaeriaceae</taxon>
        <taxon>Recurvomyces</taxon>
    </lineage>
</organism>
<name>A0AAE0WKN1_9PEZI</name>
<dbReference type="AlphaFoldDB" id="A0AAE0WKN1"/>
<dbReference type="Proteomes" id="UP001274830">
    <property type="component" value="Unassembled WGS sequence"/>
</dbReference>
<evidence type="ECO:0000256" key="1">
    <source>
        <dbReference type="SAM" id="Phobius"/>
    </source>
</evidence>
<evidence type="ECO:0000313" key="2">
    <source>
        <dbReference type="EMBL" id="KAK3673467.1"/>
    </source>
</evidence>
<evidence type="ECO:0000313" key="3">
    <source>
        <dbReference type="Proteomes" id="UP001274830"/>
    </source>
</evidence>
<protein>
    <submittedName>
        <fullName evidence="2">Uncharacterized protein</fullName>
    </submittedName>
</protein>
<feature type="transmembrane region" description="Helical" evidence="1">
    <location>
        <begin position="104"/>
        <end position="124"/>
    </location>
</feature>
<gene>
    <name evidence="2" type="ORF">LTR78_006701</name>
</gene>
<feature type="transmembrane region" description="Helical" evidence="1">
    <location>
        <begin position="57"/>
        <end position="83"/>
    </location>
</feature>
<keyword evidence="3" id="KW-1185">Reference proteome</keyword>
<feature type="transmembrane region" description="Helical" evidence="1">
    <location>
        <begin position="309"/>
        <end position="333"/>
    </location>
</feature>
<dbReference type="EMBL" id="JAUTXT010000025">
    <property type="protein sequence ID" value="KAK3673467.1"/>
    <property type="molecule type" value="Genomic_DNA"/>
</dbReference>
<proteinExistence type="predicted"/>
<keyword evidence="1" id="KW-0472">Membrane</keyword>